<accession>A0ABY5CQ96</accession>
<dbReference type="Proteomes" id="UP001056873">
    <property type="component" value="Chromosome"/>
</dbReference>
<evidence type="ECO:0000313" key="2">
    <source>
        <dbReference type="EMBL" id="USU99557.1"/>
    </source>
</evidence>
<evidence type="ECO:0000313" key="3">
    <source>
        <dbReference type="Proteomes" id="UP001056873"/>
    </source>
</evidence>
<dbReference type="RefSeq" id="WP_252960731.1">
    <property type="nucleotide sequence ID" value="NZ_CAMIPH010000001.1"/>
</dbReference>
<keyword evidence="3" id="KW-1185">Reference proteome</keyword>
<keyword evidence="1" id="KW-0732">Signal</keyword>
<proteinExistence type="predicted"/>
<organism evidence="2 3">
    <name type="scientific">Serratia entomophila</name>
    <dbReference type="NCBI Taxonomy" id="42906"/>
    <lineage>
        <taxon>Bacteria</taxon>
        <taxon>Pseudomonadati</taxon>
        <taxon>Pseudomonadota</taxon>
        <taxon>Gammaproteobacteria</taxon>
        <taxon>Enterobacterales</taxon>
        <taxon>Yersiniaceae</taxon>
        <taxon>Serratia</taxon>
    </lineage>
</organism>
<evidence type="ECO:0000256" key="1">
    <source>
        <dbReference type="SAM" id="SignalP"/>
    </source>
</evidence>
<name>A0ABY5CQ96_9GAMM</name>
<evidence type="ECO:0008006" key="4">
    <source>
        <dbReference type="Google" id="ProtNLM"/>
    </source>
</evidence>
<feature type="chain" id="PRO_5045661291" description="Lipoprotein" evidence="1">
    <location>
        <begin position="19"/>
        <end position="112"/>
    </location>
</feature>
<sequence length="112" mass="12373">MKKALLITALLISGCSSMSDMRNSPPASSFTSSKDAKSVSECILFGWQEKSSRYGDVFIQPYSNGYTVFSPSNIEIADILNVSGKTKVEYRHQSGVFSYRSDDRVNKIKGCI</sequence>
<gene>
    <name evidence="2" type="ORF">KFQ06_16035</name>
</gene>
<dbReference type="PROSITE" id="PS51257">
    <property type="entry name" value="PROKAR_LIPOPROTEIN"/>
    <property type="match status" value="1"/>
</dbReference>
<feature type="signal peptide" evidence="1">
    <location>
        <begin position="1"/>
        <end position="18"/>
    </location>
</feature>
<dbReference type="EMBL" id="CP074347">
    <property type="protein sequence ID" value="USU99557.1"/>
    <property type="molecule type" value="Genomic_DNA"/>
</dbReference>
<protein>
    <recommendedName>
        <fullName evidence="4">Lipoprotein</fullName>
    </recommendedName>
</protein>
<reference evidence="2" key="1">
    <citation type="journal article" date="2022" name="BMC Genomics">
        <title>Genome sequence of the entomopathogenic Serratia entomophila isolate 626 and characterisation of the species specific itaconate degradation pathway.</title>
        <authorList>
            <person name="Vaughan A.L."/>
            <person name="Altermann E."/>
            <person name="Glare T.R."/>
            <person name="Hurst M.R.H."/>
        </authorList>
    </citation>
    <scope>NUCLEOTIDE SEQUENCE</scope>
    <source>
        <strain evidence="2">626</strain>
    </source>
</reference>